<organism evidence="2 3">
    <name type="scientific">Amycolatopsis carbonis</name>
    <dbReference type="NCBI Taxonomy" id="715471"/>
    <lineage>
        <taxon>Bacteria</taxon>
        <taxon>Bacillati</taxon>
        <taxon>Actinomycetota</taxon>
        <taxon>Actinomycetes</taxon>
        <taxon>Pseudonocardiales</taxon>
        <taxon>Pseudonocardiaceae</taxon>
        <taxon>Amycolatopsis</taxon>
    </lineage>
</organism>
<dbReference type="Proteomes" id="UP001236014">
    <property type="component" value="Chromosome"/>
</dbReference>
<dbReference type="PANTHER" id="PTHR35525:SF3">
    <property type="entry name" value="BLL6575 PROTEIN"/>
    <property type="match status" value="1"/>
</dbReference>
<reference evidence="2 3" key="1">
    <citation type="submission" date="2023-06" db="EMBL/GenBank/DDBJ databases">
        <authorList>
            <person name="Oyuntsetseg B."/>
            <person name="Kim S.B."/>
        </authorList>
    </citation>
    <scope>NUCLEOTIDE SEQUENCE [LARGE SCALE GENOMIC DNA]</scope>
    <source>
        <strain evidence="2 3">2-15</strain>
    </source>
</reference>
<dbReference type="AlphaFoldDB" id="A0A9Y2IC08"/>
<evidence type="ECO:0000313" key="2">
    <source>
        <dbReference type="EMBL" id="WIX77615.1"/>
    </source>
</evidence>
<proteinExistence type="predicted"/>
<name>A0A9Y2IC08_9PSEU</name>
<dbReference type="RefSeq" id="WP_285968355.1">
    <property type="nucleotide sequence ID" value="NZ_CP127294.1"/>
</dbReference>
<evidence type="ECO:0000259" key="1">
    <source>
        <dbReference type="Pfam" id="PF11706"/>
    </source>
</evidence>
<sequence>MEHAFPCGNPALDFVGTLRARRNAEPLEKLGSPRNLDAWFRESGVTDTGPGSRAQDVTAAIELREAIYALVAARLTHHEPDLRAMDVVNEFAAHPSTVPQLSPEGRRLEATPGQALSSVAREAVEILGGPDADLLKECGRPECTQVYLDRSRGSRREWCAMATCGNKMKAAAYRARQRGNPPLSPSRQVG</sequence>
<accession>A0A9Y2IC08</accession>
<feature type="domain" description="Zinc finger CGNR" evidence="1">
    <location>
        <begin position="135"/>
        <end position="177"/>
    </location>
</feature>
<dbReference type="PANTHER" id="PTHR35525">
    <property type="entry name" value="BLL6575 PROTEIN"/>
    <property type="match status" value="1"/>
</dbReference>
<dbReference type="Pfam" id="PF07336">
    <property type="entry name" value="ABATE"/>
    <property type="match status" value="1"/>
</dbReference>
<gene>
    <name evidence="2" type="ORF">QRX50_40450</name>
</gene>
<dbReference type="Gene3D" id="1.10.3300.10">
    <property type="entry name" value="Jann2411-like domain"/>
    <property type="match status" value="1"/>
</dbReference>
<evidence type="ECO:0000313" key="3">
    <source>
        <dbReference type="Proteomes" id="UP001236014"/>
    </source>
</evidence>
<dbReference type="InterPro" id="IPR023286">
    <property type="entry name" value="ABATE_dom_sf"/>
</dbReference>
<keyword evidence="3" id="KW-1185">Reference proteome</keyword>
<dbReference type="KEGG" id="acab:QRX50_40450"/>
<dbReference type="SUPFAM" id="SSF160904">
    <property type="entry name" value="Jann2411-like"/>
    <property type="match status" value="1"/>
</dbReference>
<dbReference type="EMBL" id="CP127294">
    <property type="protein sequence ID" value="WIX77615.1"/>
    <property type="molecule type" value="Genomic_DNA"/>
</dbReference>
<dbReference type="InterPro" id="IPR010852">
    <property type="entry name" value="ABATE"/>
</dbReference>
<protein>
    <submittedName>
        <fullName evidence="2">ABATE domain-containing protein</fullName>
    </submittedName>
</protein>
<dbReference type="InterPro" id="IPR021005">
    <property type="entry name" value="Znf_CGNR"/>
</dbReference>
<dbReference type="Pfam" id="PF11706">
    <property type="entry name" value="zf-CGNR"/>
    <property type="match status" value="1"/>
</dbReference>